<name>A0ABY4FLS2_9MICO</name>
<dbReference type="EMBL" id="CP095045">
    <property type="protein sequence ID" value="UOQ57215.1"/>
    <property type="molecule type" value="Genomic_DNA"/>
</dbReference>
<evidence type="ECO:0000313" key="1">
    <source>
        <dbReference type="EMBL" id="UOQ57215.1"/>
    </source>
</evidence>
<reference evidence="1 2" key="1">
    <citation type="submission" date="2022-04" db="EMBL/GenBank/DDBJ databases">
        <title>Leucobacter sp. isolated from rhizosphere of garlic.</title>
        <authorList>
            <person name="Won M."/>
            <person name="Lee C.-M."/>
            <person name="Woen H.-Y."/>
            <person name="Kwon S.-W."/>
        </authorList>
    </citation>
    <scope>NUCLEOTIDE SEQUENCE [LARGE SCALE GENOMIC DNA]</scope>
    <source>
        <strain evidence="1 2">H21R-40</strain>
    </source>
</reference>
<evidence type="ECO:0000313" key="2">
    <source>
        <dbReference type="Proteomes" id="UP000831786"/>
    </source>
</evidence>
<gene>
    <name evidence="1" type="ORF">MUN78_16420</name>
</gene>
<sequence length="140" mass="15128">MKPSEVADLLSLSLEIDRYATADKMTKERAVAWAATIGAKAPGMTFDAAQRVVIDYYADGGDSLQVGDLIIVWRKKNAADVRAARSRGLIGRDHSEHQALPPAVNRALAEARERDRATAAQYAVEGSAVSPLQLDVGRRP</sequence>
<proteinExistence type="predicted"/>
<accession>A0ABY4FLS2</accession>
<dbReference type="RefSeq" id="WP_244727862.1">
    <property type="nucleotide sequence ID" value="NZ_CP095045.1"/>
</dbReference>
<dbReference type="Proteomes" id="UP000831786">
    <property type="component" value="Chromosome"/>
</dbReference>
<keyword evidence="2" id="KW-1185">Reference proteome</keyword>
<organism evidence="1 2">
    <name type="scientific">Leucobacter allii</name>
    <dbReference type="NCBI Taxonomy" id="2932247"/>
    <lineage>
        <taxon>Bacteria</taxon>
        <taxon>Bacillati</taxon>
        <taxon>Actinomycetota</taxon>
        <taxon>Actinomycetes</taxon>
        <taxon>Micrococcales</taxon>
        <taxon>Microbacteriaceae</taxon>
        <taxon>Leucobacter</taxon>
    </lineage>
</organism>
<protein>
    <submittedName>
        <fullName evidence="1">Uncharacterized protein</fullName>
    </submittedName>
</protein>